<reference evidence="3" key="1">
    <citation type="journal article" date="2017" name="Proc. Natl. Acad. Sci. U.S.A.">
        <title>Simulation of Deepwater Horizon oil plume reveals substrate specialization within a complex community of hydrocarbon degraders.</title>
        <authorList>
            <person name="Hu P."/>
            <person name="Dubinsky E.A."/>
            <person name="Probst A.J."/>
            <person name="Wang J."/>
            <person name="Sieber C.M.K."/>
            <person name="Tom L.M."/>
            <person name="Gardinali P."/>
            <person name="Banfield J.F."/>
            <person name="Atlas R.M."/>
            <person name="Andersen G.L."/>
        </authorList>
    </citation>
    <scope>NUCLEOTIDE SEQUENCE [LARGE SCALE GENOMIC DNA]</scope>
</reference>
<proteinExistence type="predicted"/>
<dbReference type="AlphaFoldDB" id="A0A1Y5EF08"/>
<dbReference type="CDD" id="cd01741">
    <property type="entry name" value="GATase1_1"/>
    <property type="match status" value="1"/>
</dbReference>
<protein>
    <recommendedName>
        <fullName evidence="1">Glutamine amidotransferase domain-containing protein</fullName>
    </recommendedName>
</protein>
<gene>
    <name evidence="2" type="ORF">A9Q75_08605</name>
</gene>
<evidence type="ECO:0000313" key="3">
    <source>
        <dbReference type="Proteomes" id="UP000243053"/>
    </source>
</evidence>
<dbReference type="GO" id="GO:0005829">
    <property type="term" value="C:cytosol"/>
    <property type="evidence" value="ECO:0007669"/>
    <property type="project" value="TreeGrafter"/>
</dbReference>
<sequence>MRIAILQCDNVLDKFQKDFGNYPQMIIDLLTSVEDKLEVEIFDVQKGKYPECIDNWDLFITTGSKASVNDNEVWIKDLIGFIQKLDADQKKLIGICFGHQAIAVARGGSVVKSDKGWGIGISSNRILTQPDWMNTQNSCLNIIVSHQDQITLLPKGTKVIAESDFCPYFMVQWGEHFLSVQGHPEWNRQYSKSLINDRRNIIPIKRIEEGLVSLEKEPNNHEFAQWIIMFAQREIL</sequence>
<dbReference type="InterPro" id="IPR017926">
    <property type="entry name" value="GATASE"/>
</dbReference>
<dbReference type="InterPro" id="IPR044992">
    <property type="entry name" value="ChyE-like"/>
</dbReference>
<dbReference type="PANTHER" id="PTHR42695">
    <property type="entry name" value="GLUTAMINE AMIDOTRANSFERASE YLR126C-RELATED"/>
    <property type="match status" value="1"/>
</dbReference>
<dbReference type="PANTHER" id="PTHR42695:SF5">
    <property type="entry name" value="GLUTAMINE AMIDOTRANSFERASE YLR126C-RELATED"/>
    <property type="match status" value="1"/>
</dbReference>
<dbReference type="SUPFAM" id="SSF52317">
    <property type="entry name" value="Class I glutamine amidotransferase-like"/>
    <property type="match status" value="1"/>
</dbReference>
<name>A0A1Y5EF08_COLPS</name>
<dbReference type="PROSITE" id="PS51273">
    <property type="entry name" value="GATASE_TYPE_1"/>
    <property type="match status" value="1"/>
</dbReference>
<dbReference type="InterPro" id="IPR029062">
    <property type="entry name" value="Class_I_gatase-like"/>
</dbReference>
<feature type="domain" description="Glutamine amidotransferase" evidence="1">
    <location>
        <begin position="18"/>
        <end position="187"/>
    </location>
</feature>
<organism evidence="2 3">
    <name type="scientific">Colwellia psychrerythraea</name>
    <name type="common">Vibrio psychroerythus</name>
    <dbReference type="NCBI Taxonomy" id="28229"/>
    <lineage>
        <taxon>Bacteria</taxon>
        <taxon>Pseudomonadati</taxon>
        <taxon>Pseudomonadota</taxon>
        <taxon>Gammaproteobacteria</taxon>
        <taxon>Alteromonadales</taxon>
        <taxon>Colwelliaceae</taxon>
        <taxon>Colwellia</taxon>
    </lineage>
</organism>
<dbReference type="Gene3D" id="3.40.50.880">
    <property type="match status" value="1"/>
</dbReference>
<dbReference type="Proteomes" id="UP000243053">
    <property type="component" value="Unassembled WGS sequence"/>
</dbReference>
<evidence type="ECO:0000259" key="1">
    <source>
        <dbReference type="Pfam" id="PF00117"/>
    </source>
</evidence>
<accession>A0A1Y5EF08</accession>
<dbReference type="EMBL" id="MAAF01000054">
    <property type="protein sequence ID" value="OUR81049.1"/>
    <property type="molecule type" value="Genomic_DNA"/>
</dbReference>
<evidence type="ECO:0000313" key="2">
    <source>
        <dbReference type="EMBL" id="OUR81049.1"/>
    </source>
</evidence>
<dbReference type="Pfam" id="PF00117">
    <property type="entry name" value="GATase"/>
    <property type="match status" value="1"/>
</dbReference>
<comment type="caution">
    <text evidence="2">The sequence shown here is derived from an EMBL/GenBank/DDBJ whole genome shotgun (WGS) entry which is preliminary data.</text>
</comment>